<evidence type="ECO:0000313" key="2">
    <source>
        <dbReference type="Ensembl" id="ENSOTSP00005107131.1"/>
    </source>
</evidence>
<dbReference type="Ensembl" id="ENSOTST00005127795.1">
    <property type="protein sequence ID" value="ENSOTSP00005107131.1"/>
    <property type="gene ID" value="ENSOTSG00005058522.1"/>
</dbReference>
<keyword evidence="1" id="KW-1133">Transmembrane helix</keyword>
<protein>
    <submittedName>
        <fullName evidence="2">Uncharacterized protein</fullName>
    </submittedName>
</protein>
<evidence type="ECO:0000313" key="3">
    <source>
        <dbReference type="Proteomes" id="UP000694402"/>
    </source>
</evidence>
<reference evidence="2" key="2">
    <citation type="submission" date="2025-08" db="UniProtKB">
        <authorList>
            <consortium name="Ensembl"/>
        </authorList>
    </citation>
    <scope>IDENTIFICATION</scope>
</reference>
<reference evidence="2" key="3">
    <citation type="submission" date="2025-09" db="UniProtKB">
        <authorList>
            <consortium name="Ensembl"/>
        </authorList>
    </citation>
    <scope>IDENTIFICATION</scope>
</reference>
<dbReference type="InterPro" id="IPR036397">
    <property type="entry name" value="RNaseH_sf"/>
</dbReference>
<dbReference type="Proteomes" id="UP000694402">
    <property type="component" value="Unassembled WGS sequence"/>
</dbReference>
<gene>
    <name evidence="2" type="primary">NEDD8</name>
</gene>
<keyword evidence="3" id="KW-1185">Reference proteome</keyword>
<dbReference type="GeneTree" id="ENSGT01120000271870"/>
<dbReference type="GO" id="GO:0003676">
    <property type="term" value="F:nucleic acid binding"/>
    <property type="evidence" value="ECO:0007669"/>
    <property type="project" value="InterPro"/>
</dbReference>
<proteinExistence type="predicted"/>
<evidence type="ECO:0000256" key="1">
    <source>
        <dbReference type="SAM" id="Phobius"/>
    </source>
</evidence>
<dbReference type="Gene3D" id="3.30.420.10">
    <property type="entry name" value="Ribonuclease H-like superfamily/Ribonuclease H"/>
    <property type="match status" value="1"/>
</dbReference>
<keyword evidence="1" id="KW-0472">Membrane</keyword>
<organism evidence="2 3">
    <name type="scientific">Oncorhynchus tshawytscha</name>
    <name type="common">Chinook salmon</name>
    <name type="synonym">Salmo tshawytscha</name>
    <dbReference type="NCBI Taxonomy" id="74940"/>
    <lineage>
        <taxon>Eukaryota</taxon>
        <taxon>Metazoa</taxon>
        <taxon>Chordata</taxon>
        <taxon>Craniata</taxon>
        <taxon>Vertebrata</taxon>
        <taxon>Euteleostomi</taxon>
        <taxon>Actinopterygii</taxon>
        <taxon>Neopterygii</taxon>
        <taxon>Teleostei</taxon>
        <taxon>Protacanthopterygii</taxon>
        <taxon>Salmoniformes</taxon>
        <taxon>Salmonidae</taxon>
        <taxon>Salmoninae</taxon>
        <taxon>Oncorhynchus</taxon>
    </lineage>
</organism>
<keyword evidence="1" id="KW-0812">Transmembrane</keyword>
<name>A0AAZ3NSD6_ONCTS</name>
<feature type="transmembrane region" description="Helical" evidence="1">
    <location>
        <begin position="37"/>
        <end position="56"/>
    </location>
</feature>
<accession>A0AAZ3NSD6</accession>
<reference evidence="3" key="1">
    <citation type="journal article" date="2018" name="PLoS ONE">
        <title>Chinook salmon (Oncorhynchus tshawytscha) genome and transcriptome.</title>
        <authorList>
            <person name="Christensen K.A."/>
            <person name="Leong J.S."/>
            <person name="Sakhrani D."/>
            <person name="Biagi C.A."/>
            <person name="Minkley D.R."/>
            <person name="Withler R.E."/>
            <person name="Rondeau E.B."/>
            <person name="Koop B.F."/>
            <person name="Devlin R.H."/>
        </authorList>
    </citation>
    <scope>NUCLEOTIDE SEQUENCE [LARGE SCALE GENOMIC DNA]</scope>
</reference>
<dbReference type="AlphaFoldDB" id="A0AAZ3NSD6"/>
<sequence>MRNKILLSDETQIEFFGLNGKRQIWRKPGTIPMLKHGVGSILLWGCFSVAGTGRLVRIEENMNREKYRDILDENLLQSTQDLRLG</sequence>